<evidence type="ECO:0000256" key="10">
    <source>
        <dbReference type="ARBA" id="ARBA00023004"/>
    </source>
</evidence>
<name>A0A1E4SQX4_9ASCO</name>
<dbReference type="GO" id="GO:0046872">
    <property type="term" value="F:metal ion binding"/>
    <property type="evidence" value="ECO:0007669"/>
    <property type="project" value="UniProtKB-KW"/>
</dbReference>
<evidence type="ECO:0000256" key="12">
    <source>
        <dbReference type="ARBA" id="ARBA00023242"/>
    </source>
</evidence>
<dbReference type="GeneID" id="30983331"/>
<dbReference type="GO" id="GO:0045292">
    <property type="term" value="P:mRNA cis splicing, via spliceosome"/>
    <property type="evidence" value="ECO:0007669"/>
    <property type="project" value="EnsemblFungi"/>
</dbReference>
<gene>
    <name evidence="15" type="ORF">CANTADRAFT_45284</name>
</gene>
<comment type="cofactor">
    <cofactor evidence="1">
        <name>Mn(2+)</name>
        <dbReference type="ChEBI" id="CHEBI:29035"/>
    </cofactor>
</comment>
<evidence type="ECO:0000256" key="11">
    <source>
        <dbReference type="ARBA" id="ARBA00023211"/>
    </source>
</evidence>
<keyword evidence="8" id="KW-0378">Hydrolase</keyword>
<dbReference type="Proteomes" id="UP000094285">
    <property type="component" value="Unassembled WGS sequence"/>
</dbReference>
<evidence type="ECO:0000256" key="1">
    <source>
        <dbReference type="ARBA" id="ARBA00001936"/>
    </source>
</evidence>
<organism evidence="15 16">
    <name type="scientific">Suhomyces tanzawaensis NRRL Y-17324</name>
    <dbReference type="NCBI Taxonomy" id="984487"/>
    <lineage>
        <taxon>Eukaryota</taxon>
        <taxon>Fungi</taxon>
        <taxon>Dikarya</taxon>
        <taxon>Ascomycota</taxon>
        <taxon>Saccharomycotina</taxon>
        <taxon>Pichiomycetes</taxon>
        <taxon>Debaryomycetaceae</taxon>
        <taxon>Suhomyces</taxon>
    </lineage>
</organism>
<dbReference type="EMBL" id="KV453909">
    <property type="protein sequence ID" value="ODV81904.1"/>
    <property type="molecule type" value="Genomic_DNA"/>
</dbReference>
<evidence type="ECO:0000256" key="8">
    <source>
        <dbReference type="ARBA" id="ARBA00022801"/>
    </source>
</evidence>
<evidence type="ECO:0000256" key="7">
    <source>
        <dbReference type="ARBA" id="ARBA00022723"/>
    </source>
</evidence>
<dbReference type="GO" id="GO:0005634">
    <property type="term" value="C:nucleus"/>
    <property type="evidence" value="ECO:0007669"/>
    <property type="project" value="UniProtKB-SubCell"/>
</dbReference>
<dbReference type="OrthoDB" id="407609at2759"/>
<comment type="subcellular location">
    <subcellularLocation>
        <location evidence="4">Nucleus</location>
    </subcellularLocation>
</comment>
<evidence type="ECO:0000256" key="13">
    <source>
        <dbReference type="SAM" id="MobiDB-lite"/>
    </source>
</evidence>
<dbReference type="RefSeq" id="XP_020067026.1">
    <property type="nucleotide sequence ID" value="XM_020209195.1"/>
</dbReference>
<comment type="similarity">
    <text evidence="5">Belongs to the lariat debranching enzyme family.</text>
</comment>
<keyword evidence="6" id="KW-0507">mRNA processing</keyword>
<dbReference type="AlphaFoldDB" id="A0A1E4SQX4"/>
<dbReference type="InterPro" id="IPR007708">
    <property type="entry name" value="DBR1_C"/>
</dbReference>
<evidence type="ECO:0000256" key="5">
    <source>
        <dbReference type="ARBA" id="ARBA00006045"/>
    </source>
</evidence>
<dbReference type="SUPFAM" id="SSF56300">
    <property type="entry name" value="Metallo-dependent phosphatases"/>
    <property type="match status" value="1"/>
</dbReference>
<evidence type="ECO:0000256" key="2">
    <source>
        <dbReference type="ARBA" id="ARBA00001947"/>
    </source>
</evidence>
<keyword evidence="12" id="KW-0539">Nucleus</keyword>
<evidence type="ECO:0000259" key="14">
    <source>
        <dbReference type="SMART" id="SM01124"/>
    </source>
</evidence>
<feature type="region of interest" description="Disordered" evidence="13">
    <location>
        <begin position="263"/>
        <end position="330"/>
    </location>
</feature>
<dbReference type="Pfam" id="PF05011">
    <property type="entry name" value="DBR1"/>
    <property type="match status" value="1"/>
</dbReference>
<dbReference type="InterPro" id="IPR029052">
    <property type="entry name" value="Metallo-depent_PP-like"/>
</dbReference>
<feature type="compositionally biased region" description="Polar residues" evidence="13">
    <location>
        <begin position="295"/>
        <end position="315"/>
    </location>
</feature>
<dbReference type="Pfam" id="PF00149">
    <property type="entry name" value="Metallophos"/>
    <property type="match status" value="1"/>
</dbReference>
<dbReference type="CDD" id="cd00844">
    <property type="entry name" value="MPP_Dbr1_N"/>
    <property type="match status" value="1"/>
</dbReference>
<evidence type="ECO:0000256" key="4">
    <source>
        <dbReference type="ARBA" id="ARBA00004123"/>
    </source>
</evidence>
<comment type="cofactor">
    <cofactor evidence="3">
        <name>Fe(2+)</name>
        <dbReference type="ChEBI" id="CHEBI:29033"/>
    </cofactor>
</comment>
<proteinExistence type="inferred from homology"/>
<evidence type="ECO:0000256" key="6">
    <source>
        <dbReference type="ARBA" id="ARBA00022664"/>
    </source>
</evidence>
<keyword evidence="16" id="KW-1185">Reference proteome</keyword>
<evidence type="ECO:0000313" key="16">
    <source>
        <dbReference type="Proteomes" id="UP000094285"/>
    </source>
</evidence>
<dbReference type="PANTHER" id="PTHR12849:SF0">
    <property type="entry name" value="LARIAT DEBRANCHING ENZYME"/>
    <property type="match status" value="1"/>
</dbReference>
<evidence type="ECO:0000256" key="3">
    <source>
        <dbReference type="ARBA" id="ARBA00001954"/>
    </source>
</evidence>
<keyword evidence="9" id="KW-0862">Zinc</keyword>
<feature type="domain" description="Lariat debranching enzyme C-terminal" evidence="14">
    <location>
        <begin position="321"/>
        <end position="472"/>
    </location>
</feature>
<dbReference type="PANTHER" id="PTHR12849">
    <property type="entry name" value="RNA LARIAT DEBRANCHING ENZYME"/>
    <property type="match status" value="1"/>
</dbReference>
<comment type="cofactor">
    <cofactor evidence="2">
        <name>Zn(2+)</name>
        <dbReference type="ChEBI" id="CHEBI:29105"/>
    </cofactor>
</comment>
<sequence length="482" mass="55296">MPWIEVQAQPWGLFRRIASHLIITISITMPVVAIEGCCHGQLINIYRALPPEVELLIICGDFQAIRNEADFETISMPKKYRQLADFHRYYSGELQAPVLTVFIGGNHECSSYLQELKYGGWVAPNIYYLGDFGGLWYKGIHIGGLSGIYNRYSFVQNRLEDEKLPYDDSTVRSVYHVKPKDFLKMCLMDELDICLSHDWPVGIEKYGNEKWLVREKKWFKKDIDNGTLGSPLNKYLLRVLRPKYWFSGHLHVRFEAKVVWEDQPEQGQSTPESKRANENEIAIDMGESRKIDSGKGNSNEINTRRQVAHTTTPESSPAGFAPRKKPRPPHTTQFLALDKCLPRRKFLEVFSVEGHQGHPSCHHQGLWYDPRAIAINKVVEEYLRKHGHKFQQIDMARVARDPSTLHVVHELRRLVDIETAHYAKRPSSQLQVPTNFRQLAPTSETGGLVPVQYWPSNQTTAYCAGFGVPLPPWHEPGSKLKQ</sequence>
<dbReference type="GO" id="GO:0008419">
    <property type="term" value="F:RNA lariat debranching enzyme activity"/>
    <property type="evidence" value="ECO:0007669"/>
    <property type="project" value="EnsemblFungi"/>
</dbReference>
<dbReference type="SMART" id="SM01124">
    <property type="entry name" value="DBR1"/>
    <property type="match status" value="1"/>
</dbReference>
<evidence type="ECO:0000313" key="15">
    <source>
        <dbReference type="EMBL" id="ODV81904.1"/>
    </source>
</evidence>
<dbReference type="InterPro" id="IPR004843">
    <property type="entry name" value="Calcineurin-like_PHP"/>
</dbReference>
<reference evidence="16" key="1">
    <citation type="submission" date="2016-05" db="EMBL/GenBank/DDBJ databases">
        <title>Comparative genomics of biotechnologically important yeasts.</title>
        <authorList>
            <consortium name="DOE Joint Genome Institute"/>
            <person name="Riley R."/>
            <person name="Haridas S."/>
            <person name="Wolfe K.H."/>
            <person name="Lopes M.R."/>
            <person name="Hittinger C.T."/>
            <person name="Goker M."/>
            <person name="Salamov A."/>
            <person name="Wisecaver J."/>
            <person name="Long T.M."/>
            <person name="Aerts A.L."/>
            <person name="Barry K."/>
            <person name="Choi C."/>
            <person name="Clum A."/>
            <person name="Coughlan A.Y."/>
            <person name="Deshpande S."/>
            <person name="Douglass A.P."/>
            <person name="Hanson S.J."/>
            <person name="Klenk H.-P."/>
            <person name="Labutti K."/>
            <person name="Lapidus A."/>
            <person name="Lindquist E."/>
            <person name="Lipzen A."/>
            <person name="Meier-Kolthoff J.P."/>
            <person name="Ohm R.A."/>
            <person name="Otillar R.P."/>
            <person name="Pangilinan J."/>
            <person name="Peng Y."/>
            <person name="Rokas A."/>
            <person name="Rosa C.A."/>
            <person name="Scheuner C."/>
            <person name="Sibirny A.A."/>
            <person name="Slot J.C."/>
            <person name="Stielow J.B."/>
            <person name="Sun H."/>
            <person name="Kurtzman C.P."/>
            <person name="Blackwell M."/>
            <person name="Grigoriev I.V."/>
            <person name="Jeffries T.W."/>
        </authorList>
    </citation>
    <scope>NUCLEOTIDE SEQUENCE [LARGE SCALE GENOMIC DNA]</scope>
    <source>
        <strain evidence="16">NRRL Y-17324</strain>
    </source>
</reference>
<keyword evidence="11" id="KW-0464">Manganese</keyword>
<keyword evidence="7" id="KW-0479">Metal-binding</keyword>
<dbReference type="InterPro" id="IPR041816">
    <property type="entry name" value="Dbr1_N"/>
</dbReference>
<protein>
    <recommendedName>
        <fullName evidence="14">Lariat debranching enzyme C-terminal domain-containing protein</fullName>
    </recommendedName>
</protein>
<dbReference type="STRING" id="984487.A0A1E4SQX4"/>
<evidence type="ECO:0000256" key="9">
    <source>
        <dbReference type="ARBA" id="ARBA00022833"/>
    </source>
</evidence>
<accession>A0A1E4SQX4</accession>
<dbReference type="Gene3D" id="3.60.21.10">
    <property type="match status" value="1"/>
</dbReference>
<keyword evidence="10" id="KW-0408">Iron</keyword>